<dbReference type="EMBL" id="JAQIPB010000016">
    <property type="protein sequence ID" value="MDA7419235.1"/>
    <property type="molecule type" value="Genomic_DNA"/>
</dbReference>
<comment type="caution">
    <text evidence="1">The sequence shown here is derived from an EMBL/GenBank/DDBJ whole genome shotgun (WGS) entry which is preliminary data.</text>
</comment>
<sequence>MGQLDEQDIRVLSHYAEKGNRVLYWNYLAQRPGNDGYGLLALDVVRNDNMPGAVANSYAQVQARTVSGRSLTEREWEMFGQDLIQRDLAYRQVMMAKDRPDQALNLPVEFVQKAHDEAFQKAEVTVDAWTPRQLLEAARRRGGEAEAQGVWRNMLNSNVLGAERFVKTLADTAYFYNDGPLHAFAYVSDLGRASAAASTSLALTNPNVIGDKFRHYRYDMDSGHWHLTSSAASVRERDPTRIESLNEIRAVRMERQEKATQFHPGDPHRTIMKSPFTLADVQPTIEPGGPAFAGTPPTRSRGEAGSVDDLFERLTDAAMAKDDAGMRLVTREYMATDEARQWLQEGRDHLQAERLAAQQALEAQQAALLQAAPVERGHVMSL</sequence>
<proteinExistence type="predicted"/>
<evidence type="ECO:0000313" key="1">
    <source>
        <dbReference type="EMBL" id="MDA7419235.1"/>
    </source>
</evidence>
<dbReference type="RefSeq" id="WP_271430436.1">
    <property type="nucleotide sequence ID" value="NZ_JAQIPB010000016.1"/>
</dbReference>
<organism evidence="1 2">
    <name type="scientific">Xenophilus arseniciresistens</name>
    <dbReference type="NCBI Taxonomy" id="1283306"/>
    <lineage>
        <taxon>Bacteria</taxon>
        <taxon>Pseudomonadati</taxon>
        <taxon>Pseudomonadota</taxon>
        <taxon>Betaproteobacteria</taxon>
        <taxon>Burkholderiales</taxon>
        <taxon>Comamonadaceae</taxon>
        <taxon>Xenophilus</taxon>
    </lineage>
</organism>
<protein>
    <recommendedName>
        <fullName evidence="3">Hemolysin</fullName>
    </recommendedName>
</protein>
<accession>A0AAE3NAN5</accession>
<dbReference type="Proteomes" id="UP001212602">
    <property type="component" value="Unassembled WGS sequence"/>
</dbReference>
<evidence type="ECO:0008006" key="3">
    <source>
        <dbReference type="Google" id="ProtNLM"/>
    </source>
</evidence>
<dbReference type="AlphaFoldDB" id="A0AAE3NAN5"/>
<name>A0AAE3NAN5_9BURK</name>
<gene>
    <name evidence="1" type="ORF">PGB34_22910</name>
</gene>
<evidence type="ECO:0000313" key="2">
    <source>
        <dbReference type="Proteomes" id="UP001212602"/>
    </source>
</evidence>
<reference evidence="1" key="1">
    <citation type="submission" date="2023-01" db="EMBL/GenBank/DDBJ databases">
        <title>Xenophilus mangrovi sp. nov., isolated from soil of Mangrove nature reserve.</title>
        <authorList>
            <person name="Xu S."/>
            <person name="Liu Z."/>
            <person name="Xu Y."/>
        </authorList>
    </citation>
    <scope>NUCLEOTIDE SEQUENCE</scope>
    <source>
        <strain evidence="1">YW8</strain>
    </source>
</reference>
<keyword evidence="2" id="KW-1185">Reference proteome</keyword>